<evidence type="ECO:0000313" key="2">
    <source>
        <dbReference type="Proteomes" id="UP000663292"/>
    </source>
</evidence>
<protein>
    <submittedName>
        <fullName evidence="1">Uncharacterized protein</fullName>
    </submittedName>
</protein>
<dbReference type="Proteomes" id="UP000663292">
    <property type="component" value="Chromosome"/>
</dbReference>
<accession>A0A897NLQ5</accession>
<reference evidence="1 2" key="1">
    <citation type="submission" date="2020-11" db="EMBL/GenBank/DDBJ databases">
        <title>Carbohydrate-dependent, anaerobic sulfur respiration: A novel catabolism in halophilic archaea.</title>
        <authorList>
            <person name="Sorokin D.Y."/>
            <person name="Messina E."/>
            <person name="Smedile F."/>
            <person name="La Cono V."/>
            <person name="Hallsworth J.E."/>
            <person name="Yakimov M.M."/>
        </authorList>
    </citation>
    <scope>NUCLEOTIDE SEQUENCE [LARGE SCALE GENOMIC DNA]</scope>
    <source>
        <strain evidence="1 2">HSR-Est</strain>
    </source>
</reference>
<organism evidence="1 2">
    <name type="scientific">Halapricum desulfuricans</name>
    <dbReference type="NCBI Taxonomy" id="2841257"/>
    <lineage>
        <taxon>Archaea</taxon>
        <taxon>Methanobacteriati</taxon>
        <taxon>Methanobacteriota</taxon>
        <taxon>Stenosarchaea group</taxon>
        <taxon>Halobacteria</taxon>
        <taxon>Halobacteriales</taxon>
        <taxon>Haloarculaceae</taxon>
        <taxon>Halapricum</taxon>
    </lineage>
</organism>
<sequence>MHLPFEPLGTADPSSWPTLRVRLQTGVDVYDPKPVLQLEHLFSDGTHEVLIPLSVGPISSFYPHPVPVGRPRRRLCITELDRFI</sequence>
<evidence type="ECO:0000313" key="1">
    <source>
        <dbReference type="EMBL" id="QSG13667.1"/>
    </source>
</evidence>
<name>A0A897NLQ5_9EURY</name>
<keyword evidence="2" id="KW-1185">Reference proteome</keyword>
<proteinExistence type="predicted"/>
<dbReference type="EMBL" id="CP064791">
    <property type="protein sequence ID" value="QSG13667.1"/>
    <property type="molecule type" value="Genomic_DNA"/>
</dbReference>
<gene>
    <name evidence="1" type="ORF">HSEST_0110</name>
</gene>
<dbReference type="AlphaFoldDB" id="A0A897NLQ5"/>